<dbReference type="InterPro" id="IPR013766">
    <property type="entry name" value="Thioredoxin_domain"/>
</dbReference>
<feature type="domain" description="Thioredoxin" evidence="6">
    <location>
        <begin position="253"/>
        <end position="389"/>
    </location>
</feature>
<dbReference type="GO" id="GO:0030313">
    <property type="term" value="C:cell envelope"/>
    <property type="evidence" value="ECO:0007669"/>
    <property type="project" value="UniProtKB-SubCell"/>
</dbReference>
<comment type="subcellular location">
    <subcellularLocation>
        <location evidence="1">Cell envelope</location>
    </subcellularLocation>
</comment>
<dbReference type="CDD" id="cd02966">
    <property type="entry name" value="TlpA_like_family"/>
    <property type="match status" value="1"/>
</dbReference>
<keyword evidence="3" id="KW-1015">Disulfide bond</keyword>
<feature type="chain" id="PRO_5003828088" description="Thioredoxin domain-containing protein" evidence="5">
    <location>
        <begin position="23"/>
        <end position="389"/>
    </location>
</feature>
<dbReference type="GO" id="GO:0017004">
    <property type="term" value="P:cytochrome complex assembly"/>
    <property type="evidence" value="ECO:0007669"/>
    <property type="project" value="UniProtKB-KW"/>
</dbReference>
<dbReference type="PATRIC" id="fig|1228997.3.peg.3"/>
<dbReference type="HOGENOM" id="CLU_703723_0_0_10"/>
<name>J9R2K4_RIEAN</name>
<dbReference type="InterPro" id="IPR050553">
    <property type="entry name" value="Thioredoxin_ResA/DsbE_sf"/>
</dbReference>
<evidence type="ECO:0000256" key="5">
    <source>
        <dbReference type="SAM" id="SignalP"/>
    </source>
</evidence>
<dbReference type="InterPro" id="IPR000866">
    <property type="entry name" value="AhpC/TSA"/>
</dbReference>
<dbReference type="AlphaFoldDB" id="J9R2K4"/>
<sequence length="389" mass="45254">MKTIKYLLVISGILFCSSSVFSQEKNANQILKKVSQNLTKINLLSYDLRRELNYSSEDYKAISKWTCYYSFNSDENPIGLRFQIENSNATDIYNGTEFFTLNKEDKTSKLLKHLKKEELSDKSYFYNSILTLRNILPTIIDDDNIKKQVSDTLINTKTYFQVKIDLGKRMIQNIGEGFDKMEGKNKFIYTILIDSESYLPKEIKQTNNLNDDFVKTTFENINLYPKSREENTWFYSDYLNTFKEAEEQSKINLPLGTEAPNWELTLLDDKKKISLKDLKGKVVVLDFWIKNCGNCIANVPFINDLHQKFKNENLALFGINAYDSNDKIKEFYTKYGLNYQVLTNGEQVAKNYGVYAYPTIIIIDKNGKIIFNENSNRSIIEQTIMNALK</sequence>
<gene>
    <name evidence="7" type="ORF">B739_0003</name>
</gene>
<dbReference type="GO" id="GO:0016491">
    <property type="term" value="F:oxidoreductase activity"/>
    <property type="evidence" value="ECO:0007669"/>
    <property type="project" value="InterPro"/>
</dbReference>
<organism evidence="7 8">
    <name type="scientific">Riemerella anatipestifer RA-CH-1</name>
    <dbReference type="NCBI Taxonomy" id="1228997"/>
    <lineage>
        <taxon>Bacteria</taxon>
        <taxon>Pseudomonadati</taxon>
        <taxon>Bacteroidota</taxon>
        <taxon>Flavobacteriia</taxon>
        <taxon>Flavobacteriales</taxon>
        <taxon>Weeksellaceae</taxon>
        <taxon>Riemerella</taxon>
    </lineage>
</organism>
<feature type="signal peptide" evidence="5">
    <location>
        <begin position="1"/>
        <end position="22"/>
    </location>
</feature>
<dbReference type="RefSeq" id="WP_014937096.1">
    <property type="nucleotide sequence ID" value="NC_018609.1"/>
</dbReference>
<proteinExistence type="predicted"/>
<dbReference type="KEGG" id="rag:B739_0003"/>
<reference evidence="7 8" key="1">
    <citation type="submission" date="2012-09" db="EMBL/GenBank/DDBJ databases">
        <title>Riemerella anatipestifer vaccine strains.</title>
        <authorList>
            <person name="Chun C.A."/>
            <person name="Shu W.M."/>
            <person name="Kang Z.D."/>
            <person name="Jia W.X."/>
        </authorList>
    </citation>
    <scope>NUCLEOTIDE SEQUENCE [LARGE SCALE GENOMIC DNA]</scope>
    <source>
        <strain evidence="7 8">RA-CH-1</strain>
    </source>
</reference>
<keyword evidence="8" id="KW-1185">Reference proteome</keyword>
<evidence type="ECO:0000256" key="4">
    <source>
        <dbReference type="ARBA" id="ARBA00023284"/>
    </source>
</evidence>
<evidence type="ECO:0000313" key="7">
    <source>
        <dbReference type="EMBL" id="AFR34613.1"/>
    </source>
</evidence>
<evidence type="ECO:0000256" key="1">
    <source>
        <dbReference type="ARBA" id="ARBA00004196"/>
    </source>
</evidence>
<dbReference type="GO" id="GO:0016209">
    <property type="term" value="F:antioxidant activity"/>
    <property type="evidence" value="ECO:0007669"/>
    <property type="project" value="InterPro"/>
</dbReference>
<dbReference type="PROSITE" id="PS51352">
    <property type="entry name" value="THIOREDOXIN_2"/>
    <property type="match status" value="1"/>
</dbReference>
<keyword evidence="2" id="KW-0201">Cytochrome c-type biogenesis</keyword>
<evidence type="ECO:0000313" key="8">
    <source>
        <dbReference type="Proteomes" id="UP000006276"/>
    </source>
</evidence>
<dbReference type="SUPFAM" id="SSF52833">
    <property type="entry name" value="Thioredoxin-like"/>
    <property type="match status" value="1"/>
</dbReference>
<dbReference type="Gene3D" id="3.40.30.10">
    <property type="entry name" value="Glutaredoxin"/>
    <property type="match status" value="1"/>
</dbReference>
<evidence type="ECO:0000256" key="2">
    <source>
        <dbReference type="ARBA" id="ARBA00022748"/>
    </source>
</evidence>
<protein>
    <recommendedName>
        <fullName evidence="6">Thioredoxin domain-containing protein</fullName>
    </recommendedName>
</protein>
<keyword evidence="4" id="KW-0676">Redox-active center</keyword>
<dbReference type="EMBL" id="CP003787">
    <property type="protein sequence ID" value="AFR34613.1"/>
    <property type="molecule type" value="Genomic_DNA"/>
</dbReference>
<dbReference type="PANTHER" id="PTHR42852">
    <property type="entry name" value="THIOL:DISULFIDE INTERCHANGE PROTEIN DSBE"/>
    <property type="match status" value="1"/>
</dbReference>
<dbReference type="InterPro" id="IPR036249">
    <property type="entry name" value="Thioredoxin-like_sf"/>
</dbReference>
<keyword evidence="5" id="KW-0732">Signal</keyword>
<dbReference type="Pfam" id="PF00578">
    <property type="entry name" value="AhpC-TSA"/>
    <property type="match status" value="1"/>
</dbReference>
<evidence type="ECO:0000259" key="6">
    <source>
        <dbReference type="PROSITE" id="PS51352"/>
    </source>
</evidence>
<evidence type="ECO:0000256" key="3">
    <source>
        <dbReference type="ARBA" id="ARBA00023157"/>
    </source>
</evidence>
<dbReference type="Proteomes" id="UP000006276">
    <property type="component" value="Chromosome"/>
</dbReference>
<accession>J9R2K4</accession>
<dbReference type="PANTHER" id="PTHR42852:SF6">
    <property type="entry name" value="THIOL:DISULFIDE INTERCHANGE PROTEIN DSBE"/>
    <property type="match status" value="1"/>
</dbReference>